<evidence type="ECO:0000256" key="4">
    <source>
        <dbReference type="ARBA" id="ARBA00022692"/>
    </source>
</evidence>
<keyword evidence="5 10" id="KW-0732">Signal</keyword>
<dbReference type="InterPro" id="IPR021149">
    <property type="entry name" value="OligosaccharylTrfase_OST3/OST6"/>
</dbReference>
<feature type="transmembrane region" description="Helical" evidence="9">
    <location>
        <begin position="266"/>
        <end position="284"/>
    </location>
</feature>
<comment type="caution">
    <text evidence="11">The sequence shown here is derived from an EMBL/GenBank/DDBJ whole genome shotgun (WGS) entry which is preliminary data.</text>
</comment>
<gene>
    <name evidence="11" type="ORF">PPNO1_LOCUS4717</name>
</gene>
<evidence type="ECO:0000256" key="3">
    <source>
        <dbReference type="ARBA" id="ARBA00009561"/>
    </source>
</evidence>
<evidence type="ECO:0000256" key="6">
    <source>
        <dbReference type="ARBA" id="ARBA00022824"/>
    </source>
</evidence>
<comment type="subcellular location">
    <subcellularLocation>
        <location evidence="2">Endoplasmic reticulum membrane</location>
        <topology evidence="2">Multi-pass membrane protein</topology>
    </subcellularLocation>
</comment>
<reference evidence="11" key="1">
    <citation type="submission" date="2022-11" db="EMBL/GenBank/DDBJ databases">
        <authorList>
            <person name="Scott C."/>
            <person name="Bruce N."/>
        </authorList>
    </citation>
    <scope>NUCLEOTIDE SEQUENCE</scope>
</reference>
<accession>A0A9P1H2V0</accession>
<keyword evidence="6" id="KW-0256">Endoplasmic reticulum</keyword>
<comment type="function">
    <text evidence="1">Subunit of the oligosaccharyl transferase (OST) complex that catalyzes the initial transfer of a defined glycan (Glc(3)Man(9)GlcNAc(2) in eukaryotes) from the lipid carrier dolichol-pyrophosphate to an asparagine residue within an Asn-X-Ser/Thr consensus motif in nascent polypeptide chains, the first step in protein N-glycosylation. N-glycosylation occurs cotranslationally and the complex associates with the Sec61 complex at the channel-forming translocon complex that mediates protein translocation across the endoplasmic reticulum (ER). All subunits are required for a maximal enzyme activity.</text>
</comment>
<organism evidence="11 12">
    <name type="scientific">Parascedosporium putredinis</name>
    <dbReference type="NCBI Taxonomy" id="1442378"/>
    <lineage>
        <taxon>Eukaryota</taxon>
        <taxon>Fungi</taxon>
        <taxon>Dikarya</taxon>
        <taxon>Ascomycota</taxon>
        <taxon>Pezizomycotina</taxon>
        <taxon>Sordariomycetes</taxon>
        <taxon>Hypocreomycetidae</taxon>
        <taxon>Microascales</taxon>
        <taxon>Microascaceae</taxon>
        <taxon>Parascedosporium</taxon>
    </lineage>
</organism>
<dbReference type="Proteomes" id="UP000838763">
    <property type="component" value="Unassembled WGS sequence"/>
</dbReference>
<dbReference type="FunFam" id="3.40.30.10:FF:000302">
    <property type="entry name" value="Oligosaccharyl transferase subunit (Gamma), putative"/>
    <property type="match status" value="1"/>
</dbReference>
<evidence type="ECO:0000256" key="1">
    <source>
        <dbReference type="ARBA" id="ARBA00002791"/>
    </source>
</evidence>
<evidence type="ECO:0000256" key="7">
    <source>
        <dbReference type="ARBA" id="ARBA00022989"/>
    </source>
</evidence>
<dbReference type="EMBL" id="CALLCH030000012">
    <property type="protein sequence ID" value="CAI4214995.1"/>
    <property type="molecule type" value="Genomic_DNA"/>
</dbReference>
<dbReference type="Pfam" id="PF04756">
    <property type="entry name" value="OST3_OST6"/>
    <property type="match status" value="1"/>
</dbReference>
<evidence type="ECO:0000313" key="12">
    <source>
        <dbReference type="Proteomes" id="UP000838763"/>
    </source>
</evidence>
<evidence type="ECO:0000256" key="5">
    <source>
        <dbReference type="ARBA" id="ARBA00022729"/>
    </source>
</evidence>
<feature type="transmembrane region" description="Helical" evidence="9">
    <location>
        <begin position="296"/>
        <end position="316"/>
    </location>
</feature>
<sequence>MRFAKGFLSAALLVAGALAAKKSSEERFNDFQAKQLVSTPVKLSDVTYQSLTTAPRDYSVTVLLTAMDARYGCQLCRDFQPEWELLAKSWVKGDKKAESRMAFATLDFANGRDTFLSLGLQTAPVLLHFRPTSGPHAVAAPEPVRYDFTSGYTPKAEQVRSWLVRHTPDRPHPEISRPINWVRWIVSVTAVLGIVTFAVTAAPYILPVFQNRNIWAAISIITILLFTSGHMFNHIRGVPYLGQDNRGGVVYFTGGFQSQVGIETQLVATMYGMMAFCAISLAAKVPRMDNPRAQQVAVIIWGGILLLTSSFFLNIFRIKNAGYPFSLPPFM</sequence>
<keyword evidence="12" id="KW-1185">Reference proteome</keyword>
<evidence type="ECO:0000256" key="10">
    <source>
        <dbReference type="SAM" id="SignalP"/>
    </source>
</evidence>
<feature type="transmembrane region" description="Helical" evidence="9">
    <location>
        <begin position="181"/>
        <end position="206"/>
    </location>
</feature>
<dbReference type="AlphaFoldDB" id="A0A9P1H2V0"/>
<evidence type="ECO:0008006" key="13">
    <source>
        <dbReference type="Google" id="ProtNLM"/>
    </source>
</evidence>
<feature type="chain" id="PRO_5040289439" description="Oligosaccharyl transferase subunit" evidence="10">
    <location>
        <begin position="20"/>
        <end position="331"/>
    </location>
</feature>
<dbReference type="GO" id="GO:0008250">
    <property type="term" value="C:oligosaccharyltransferase complex"/>
    <property type="evidence" value="ECO:0007669"/>
    <property type="project" value="TreeGrafter"/>
</dbReference>
<protein>
    <recommendedName>
        <fullName evidence="13">Oligosaccharyl transferase subunit</fullName>
    </recommendedName>
</protein>
<feature type="transmembrane region" description="Helical" evidence="9">
    <location>
        <begin position="213"/>
        <end position="232"/>
    </location>
</feature>
<dbReference type="OrthoDB" id="67566at2759"/>
<comment type="similarity">
    <text evidence="3">Belongs to the OST3/OST6 family.</text>
</comment>
<dbReference type="GO" id="GO:0018279">
    <property type="term" value="P:protein N-linked glycosylation via asparagine"/>
    <property type="evidence" value="ECO:0007669"/>
    <property type="project" value="TreeGrafter"/>
</dbReference>
<dbReference type="Gene3D" id="3.40.30.10">
    <property type="entry name" value="Glutaredoxin"/>
    <property type="match status" value="1"/>
</dbReference>
<evidence type="ECO:0000256" key="8">
    <source>
        <dbReference type="ARBA" id="ARBA00023136"/>
    </source>
</evidence>
<feature type="signal peptide" evidence="10">
    <location>
        <begin position="1"/>
        <end position="19"/>
    </location>
</feature>
<keyword evidence="7 9" id="KW-1133">Transmembrane helix</keyword>
<dbReference type="PANTHER" id="PTHR12692">
    <property type="entry name" value="DOLICHYL-DIPHOSPHOOLIGOSACCHARIDE--PROTEIN GLYCOSYLTRANSFERASE-RELATED"/>
    <property type="match status" value="1"/>
</dbReference>
<evidence type="ECO:0000256" key="9">
    <source>
        <dbReference type="SAM" id="Phobius"/>
    </source>
</evidence>
<proteinExistence type="inferred from homology"/>
<keyword evidence="8 9" id="KW-0472">Membrane</keyword>
<name>A0A9P1H2V0_9PEZI</name>
<dbReference type="PANTHER" id="PTHR12692:SF0">
    <property type="entry name" value="GH11935P"/>
    <property type="match status" value="1"/>
</dbReference>
<evidence type="ECO:0000256" key="2">
    <source>
        <dbReference type="ARBA" id="ARBA00004477"/>
    </source>
</evidence>
<evidence type="ECO:0000313" key="11">
    <source>
        <dbReference type="EMBL" id="CAI4214995.1"/>
    </source>
</evidence>
<keyword evidence="4 9" id="KW-0812">Transmembrane</keyword>